<dbReference type="AlphaFoldDB" id="A0A2I1HLN9"/>
<dbReference type="Proteomes" id="UP000234323">
    <property type="component" value="Unassembled WGS sequence"/>
</dbReference>
<comment type="caution">
    <text evidence="4">The sequence shown here is derived from an EMBL/GenBank/DDBJ whole genome shotgun (WGS) entry which is preliminary data.</text>
</comment>
<feature type="transmembrane region" description="Helical" evidence="3">
    <location>
        <begin position="374"/>
        <end position="396"/>
    </location>
</feature>
<keyword evidence="3" id="KW-0472">Membrane</keyword>
<evidence type="ECO:0000313" key="5">
    <source>
        <dbReference type="Proteomes" id="UP000234323"/>
    </source>
</evidence>
<name>A0A2I1HLN9_9GLOM</name>
<accession>A0A2I1HLN9</accession>
<evidence type="ECO:0000256" key="3">
    <source>
        <dbReference type="SAM" id="Phobius"/>
    </source>
</evidence>
<dbReference type="VEuPathDB" id="FungiDB:FUN_008589"/>
<feature type="region of interest" description="Disordered" evidence="2">
    <location>
        <begin position="196"/>
        <end position="234"/>
    </location>
</feature>
<sequence length="436" mass="50562">MFVHEYFHRASKDWNIRDFLEECDLEHFDLDRQVAKNWNSERSRNRVYLHQPTITGENINGFVNINKNGIFASGSTISKRDREEDERKDRAKKSKIDLKIDEFFFPVHSSHDQAHENVNNNYDDEEPNTTFEPQGHKNDCPEKDLQENLSLKLFLIKLLVIMEHTTISSATEARKLIKEHWDNVISTIERFLTSNPDTTQLDSASASVSSSSDRGTDQDTEQDTYQDTKQDGNAKEVEQYLTKISKEVNNAKKLREVVKKERAKLRTNDNVKWKRRALELMKILGEKTLHCSAILLNQPLKDDDRRCASNKIDAIISILELDLEFSTLEVSGSPSYQLPRRFRKAFRYMITTFMSIACVCPSQVFIIFKQESKFSYPAITFLVFKDLPIFASNLWIMRNMIISSTKNILAYVTSAPTEFGNDEAVIDKDFTQEKKE</sequence>
<dbReference type="VEuPathDB" id="FungiDB:RhiirA1_429397"/>
<protein>
    <submittedName>
        <fullName evidence="4">Uncharacterized protein</fullName>
    </submittedName>
</protein>
<gene>
    <name evidence="4" type="ORF">RhiirA4_482863</name>
</gene>
<feature type="transmembrane region" description="Helical" evidence="3">
    <location>
        <begin position="345"/>
        <end position="368"/>
    </location>
</feature>
<keyword evidence="3" id="KW-1133">Transmembrane helix</keyword>
<keyword evidence="1" id="KW-0175">Coiled coil</keyword>
<feature type="region of interest" description="Disordered" evidence="2">
    <location>
        <begin position="114"/>
        <end position="142"/>
    </location>
</feature>
<evidence type="ECO:0000256" key="1">
    <source>
        <dbReference type="SAM" id="Coils"/>
    </source>
</evidence>
<keyword evidence="5" id="KW-1185">Reference proteome</keyword>
<keyword evidence="3" id="KW-0812">Transmembrane</keyword>
<organism evidence="4 5">
    <name type="scientific">Rhizophagus irregularis</name>
    <dbReference type="NCBI Taxonomy" id="588596"/>
    <lineage>
        <taxon>Eukaryota</taxon>
        <taxon>Fungi</taxon>
        <taxon>Fungi incertae sedis</taxon>
        <taxon>Mucoromycota</taxon>
        <taxon>Glomeromycotina</taxon>
        <taxon>Glomeromycetes</taxon>
        <taxon>Glomerales</taxon>
        <taxon>Glomeraceae</taxon>
        <taxon>Rhizophagus</taxon>
    </lineage>
</organism>
<dbReference type="EMBL" id="LLXI01003777">
    <property type="protein sequence ID" value="PKY59806.1"/>
    <property type="molecule type" value="Genomic_DNA"/>
</dbReference>
<reference evidence="4 5" key="1">
    <citation type="submission" date="2015-10" db="EMBL/GenBank/DDBJ databases">
        <title>Genome analyses suggest a sexual origin of heterokaryosis in a supposedly ancient asexual fungus.</title>
        <authorList>
            <person name="Ropars J."/>
            <person name="Sedzielewska K."/>
            <person name="Noel J."/>
            <person name="Charron P."/>
            <person name="Farinelli L."/>
            <person name="Marton T."/>
            <person name="Kruger M."/>
            <person name="Pelin A."/>
            <person name="Brachmann A."/>
            <person name="Corradi N."/>
        </authorList>
    </citation>
    <scope>NUCLEOTIDE SEQUENCE [LARGE SCALE GENOMIC DNA]</scope>
    <source>
        <strain evidence="4 5">A4</strain>
    </source>
</reference>
<dbReference type="VEuPathDB" id="FungiDB:RhiirFUN_022744"/>
<feature type="coiled-coil region" evidence="1">
    <location>
        <begin position="241"/>
        <end position="268"/>
    </location>
</feature>
<evidence type="ECO:0000313" key="4">
    <source>
        <dbReference type="EMBL" id="PKY59806.1"/>
    </source>
</evidence>
<feature type="compositionally biased region" description="Low complexity" evidence="2">
    <location>
        <begin position="203"/>
        <end position="212"/>
    </location>
</feature>
<proteinExistence type="predicted"/>
<evidence type="ECO:0000256" key="2">
    <source>
        <dbReference type="SAM" id="MobiDB-lite"/>
    </source>
</evidence>